<evidence type="ECO:0000313" key="1">
    <source>
        <dbReference type="EMBL" id="KAG2596686.1"/>
    </source>
</evidence>
<reference evidence="1" key="1">
    <citation type="submission" date="2020-05" db="EMBL/GenBank/DDBJ databases">
        <title>WGS assembly of Panicum virgatum.</title>
        <authorList>
            <person name="Lovell J.T."/>
            <person name="Jenkins J."/>
            <person name="Shu S."/>
            <person name="Juenger T.E."/>
            <person name="Schmutz J."/>
        </authorList>
    </citation>
    <scope>NUCLEOTIDE SEQUENCE</scope>
    <source>
        <strain evidence="1">AP13</strain>
    </source>
</reference>
<keyword evidence="2" id="KW-1185">Reference proteome</keyword>
<proteinExistence type="predicted"/>
<evidence type="ECO:0000313" key="2">
    <source>
        <dbReference type="Proteomes" id="UP000823388"/>
    </source>
</evidence>
<comment type="caution">
    <text evidence="1">The sequence shown here is derived from an EMBL/GenBank/DDBJ whole genome shotgun (WGS) entry which is preliminary data.</text>
</comment>
<dbReference type="Proteomes" id="UP000823388">
    <property type="component" value="Chromosome 5K"/>
</dbReference>
<accession>A0A8T0SJF6</accession>
<gene>
    <name evidence="1" type="ORF">PVAP13_5KG178114</name>
</gene>
<dbReference type="EMBL" id="CM029045">
    <property type="protein sequence ID" value="KAG2596686.1"/>
    <property type="molecule type" value="Genomic_DNA"/>
</dbReference>
<name>A0A8T0SJF6_PANVG</name>
<organism evidence="1 2">
    <name type="scientific">Panicum virgatum</name>
    <name type="common">Blackwell switchgrass</name>
    <dbReference type="NCBI Taxonomy" id="38727"/>
    <lineage>
        <taxon>Eukaryota</taxon>
        <taxon>Viridiplantae</taxon>
        <taxon>Streptophyta</taxon>
        <taxon>Embryophyta</taxon>
        <taxon>Tracheophyta</taxon>
        <taxon>Spermatophyta</taxon>
        <taxon>Magnoliopsida</taxon>
        <taxon>Liliopsida</taxon>
        <taxon>Poales</taxon>
        <taxon>Poaceae</taxon>
        <taxon>PACMAD clade</taxon>
        <taxon>Panicoideae</taxon>
        <taxon>Panicodae</taxon>
        <taxon>Paniceae</taxon>
        <taxon>Panicinae</taxon>
        <taxon>Panicum</taxon>
        <taxon>Panicum sect. Hiantes</taxon>
    </lineage>
</organism>
<dbReference type="AlphaFoldDB" id="A0A8T0SJF6"/>
<protein>
    <submittedName>
        <fullName evidence="1">Uncharacterized protein</fullName>
    </submittedName>
</protein>
<sequence length="136" mass="14961">MRLLVAGAQRRELESALATVWDALEREVTGLNNLRLATRILVEELGMAPTDDVGQLVTQLIQGVDGAREGVKEVLLHGVRRALAVTCSHYSNITLDELSQGFPVGYTNAELDEIEGEVMPFARTLAEKMQEDIARD</sequence>